<gene>
    <name evidence="3" type="ORF">EG339_09110</name>
</gene>
<dbReference type="PANTHER" id="PTHR31005:SF8">
    <property type="entry name" value="DUF4139 DOMAIN-CONTAINING PROTEIN"/>
    <property type="match status" value="1"/>
</dbReference>
<evidence type="ECO:0000313" key="4">
    <source>
        <dbReference type="Proteomes" id="UP000271193"/>
    </source>
</evidence>
<evidence type="ECO:0000313" key="3">
    <source>
        <dbReference type="EMBL" id="AZB24739.1"/>
    </source>
</evidence>
<keyword evidence="4" id="KW-1185">Reference proteome</keyword>
<dbReference type="Pfam" id="PF13600">
    <property type="entry name" value="DUF4140"/>
    <property type="match status" value="1"/>
</dbReference>
<dbReference type="KEGG" id="cben:EG339_09110"/>
<dbReference type="InterPro" id="IPR025554">
    <property type="entry name" value="DUF4140"/>
</dbReference>
<dbReference type="InterPro" id="IPR037291">
    <property type="entry name" value="DUF4139"/>
</dbReference>
<dbReference type="AlphaFoldDB" id="A0A3G6TA11"/>
<protein>
    <submittedName>
        <fullName evidence="3">Mucoidy inhibitor MuiA family protein</fullName>
    </submittedName>
</protein>
<dbReference type="Pfam" id="PF13598">
    <property type="entry name" value="DUF4139"/>
    <property type="match status" value="1"/>
</dbReference>
<evidence type="ECO:0000259" key="2">
    <source>
        <dbReference type="Pfam" id="PF13600"/>
    </source>
</evidence>
<dbReference type="InterPro" id="IPR011935">
    <property type="entry name" value="CHP02231"/>
</dbReference>
<accession>A0A3G6TA11</accession>
<dbReference type="GeneID" id="99064967"/>
<feature type="domain" description="DUF4139" evidence="1">
    <location>
        <begin position="222"/>
        <end position="524"/>
    </location>
</feature>
<feature type="domain" description="DUF4140" evidence="2">
    <location>
        <begin position="34"/>
        <end position="135"/>
    </location>
</feature>
<dbReference type="EMBL" id="CP033932">
    <property type="protein sequence ID" value="AZB24739.1"/>
    <property type="molecule type" value="Genomic_DNA"/>
</dbReference>
<organism evidence="3 4">
    <name type="scientific">Chryseobacterium bernardetii</name>
    <dbReference type="NCBI Taxonomy" id="1241978"/>
    <lineage>
        <taxon>Bacteria</taxon>
        <taxon>Pseudomonadati</taxon>
        <taxon>Bacteroidota</taxon>
        <taxon>Flavobacteriia</taxon>
        <taxon>Flavobacteriales</taxon>
        <taxon>Weeksellaceae</taxon>
        <taxon>Chryseobacterium group</taxon>
        <taxon>Chryseobacterium</taxon>
    </lineage>
</organism>
<dbReference type="RefSeq" id="WP_123869894.1">
    <property type="nucleotide sequence ID" value="NZ_CP033932.1"/>
</dbReference>
<evidence type="ECO:0000259" key="1">
    <source>
        <dbReference type="Pfam" id="PF13598"/>
    </source>
</evidence>
<dbReference type="Proteomes" id="UP000271193">
    <property type="component" value="Chromosome"/>
</dbReference>
<dbReference type="NCBIfam" id="TIGR02231">
    <property type="entry name" value="mucoidy inhibitor MuiA family protein"/>
    <property type="match status" value="1"/>
</dbReference>
<sequence length="532" mass="60783">MKKNLFLFFLFFLFFSGFYFSQKPIFVKAKVVAVNVYRTSAELQNTVNVTLPAGTSEVVVSNISDEIIEKSVQINTNNKNISILSAQYRDSYNSSYFESNNPNGKKIKDSIAILENLTTKIDIERKTNDKTLELLDKNQALLVGSNTSSVAQLMQLTDYYKSKRNEISIAQLDINKKYTEATLKLERLKSRLKANTDAEESLSDGVLVLKVANSSPGNTKMDIGYLAENVFWEPFYEVKGMKLTEPLDVTFKAKVRQDTGLDWKGVKLSLINARSSRSNAAPLMNPWFLNSYKNEEKVNRGYSKSDSMMKDIQIEEVVMVGYGFKINENQLNTSFDVDIPYDISSNNEDHFINLKQIKIPADYKYYTVPKYDKTAFLIAEIKDFSKYDLISGSANVIFENMYVGETRINPNLTDDKMSITLGDDKKISIKKEIVNDKASEKLFSSYQEKTFTYDLLIRNNKKETINIDIKDQIPLSKDESVKIELLQSDNADFDKEKGFLTWTAKISPSETKKIRVSYKVRFPKDFSISNLN</sequence>
<reference evidence="4" key="1">
    <citation type="submission" date="2018-11" db="EMBL/GenBank/DDBJ databases">
        <title>Proposal to divide the Flavobacteriaceae and reorganize its genera based on Amino Acid Identity values calculated from whole genome sequences.</title>
        <authorList>
            <person name="Nicholson A.C."/>
            <person name="Gulvik C.A."/>
            <person name="Whitney A.M."/>
            <person name="Humrighouse B.W."/>
            <person name="Bell M."/>
            <person name="Holmes B."/>
            <person name="Steigerwalt A.G."/>
            <person name="Villarma A."/>
            <person name="Sheth M."/>
            <person name="Batra D."/>
            <person name="Pryor J."/>
            <person name="Bernardet J.-F."/>
            <person name="Hugo C."/>
            <person name="Kampfer P."/>
            <person name="Newman J."/>
            <person name="McQuiston J.R."/>
        </authorList>
    </citation>
    <scope>NUCLEOTIDE SEQUENCE [LARGE SCALE GENOMIC DNA]</scope>
    <source>
        <strain evidence="4">G0229</strain>
    </source>
</reference>
<dbReference type="PANTHER" id="PTHR31005">
    <property type="entry name" value="DUF4139 DOMAIN-CONTAINING PROTEIN"/>
    <property type="match status" value="1"/>
</dbReference>
<proteinExistence type="predicted"/>
<name>A0A3G6TA11_9FLAO</name>